<accession>A0A0F9FFZ8</accession>
<proteinExistence type="predicted"/>
<organism evidence="1">
    <name type="scientific">marine sediment metagenome</name>
    <dbReference type="NCBI Taxonomy" id="412755"/>
    <lineage>
        <taxon>unclassified sequences</taxon>
        <taxon>metagenomes</taxon>
        <taxon>ecological metagenomes</taxon>
    </lineage>
</organism>
<evidence type="ECO:0000313" key="1">
    <source>
        <dbReference type="EMBL" id="KKL56185.1"/>
    </source>
</evidence>
<comment type="caution">
    <text evidence="1">The sequence shown here is derived from an EMBL/GenBank/DDBJ whole genome shotgun (WGS) entry which is preliminary data.</text>
</comment>
<name>A0A0F9FFZ8_9ZZZZ</name>
<dbReference type="EMBL" id="LAZR01030581">
    <property type="protein sequence ID" value="KKL56185.1"/>
    <property type="molecule type" value="Genomic_DNA"/>
</dbReference>
<reference evidence="1" key="1">
    <citation type="journal article" date="2015" name="Nature">
        <title>Complex archaea that bridge the gap between prokaryotes and eukaryotes.</title>
        <authorList>
            <person name="Spang A."/>
            <person name="Saw J.H."/>
            <person name="Jorgensen S.L."/>
            <person name="Zaremba-Niedzwiedzka K."/>
            <person name="Martijn J."/>
            <person name="Lind A.E."/>
            <person name="van Eijk R."/>
            <person name="Schleper C."/>
            <person name="Guy L."/>
            <person name="Ettema T.J."/>
        </authorList>
    </citation>
    <scope>NUCLEOTIDE SEQUENCE</scope>
</reference>
<gene>
    <name evidence="1" type="ORF">LCGC14_2247930</name>
</gene>
<protein>
    <submittedName>
        <fullName evidence="1">Uncharacterized protein</fullName>
    </submittedName>
</protein>
<dbReference type="AlphaFoldDB" id="A0A0F9FFZ8"/>
<sequence length="58" mass="6679">MRTSAYSFETALPTSPDDTDWGIYGDTLEEQWLGVWFEAADFNALRPHVRADFSPRLK</sequence>